<evidence type="ECO:0000313" key="2">
    <source>
        <dbReference type="Proteomes" id="UP000242715"/>
    </source>
</evidence>
<dbReference type="Proteomes" id="UP000242715">
    <property type="component" value="Unassembled WGS sequence"/>
</dbReference>
<dbReference type="PANTHER" id="PTHR31300:SF31">
    <property type="entry name" value="PUTATIVE (DUF620)-RELATED"/>
    <property type="match status" value="1"/>
</dbReference>
<dbReference type="AlphaFoldDB" id="A0A2Z6NKP9"/>
<organism evidence="1 2">
    <name type="scientific">Trifolium subterraneum</name>
    <name type="common">Subterranean clover</name>
    <dbReference type="NCBI Taxonomy" id="3900"/>
    <lineage>
        <taxon>Eukaryota</taxon>
        <taxon>Viridiplantae</taxon>
        <taxon>Streptophyta</taxon>
        <taxon>Embryophyta</taxon>
        <taxon>Tracheophyta</taxon>
        <taxon>Spermatophyta</taxon>
        <taxon>Magnoliopsida</taxon>
        <taxon>eudicotyledons</taxon>
        <taxon>Gunneridae</taxon>
        <taxon>Pentapetalae</taxon>
        <taxon>rosids</taxon>
        <taxon>fabids</taxon>
        <taxon>Fabales</taxon>
        <taxon>Fabaceae</taxon>
        <taxon>Papilionoideae</taxon>
        <taxon>50 kb inversion clade</taxon>
        <taxon>NPAAA clade</taxon>
        <taxon>Hologalegina</taxon>
        <taxon>IRL clade</taxon>
        <taxon>Trifolieae</taxon>
        <taxon>Trifolium</taxon>
    </lineage>
</organism>
<sequence>MWTIWWRRNQKCWNEQLLPVNNVIRRARDSLLDWIHTQKKHSRQQQQQQQQQQQNSAMACYVWTKPARGTLKCNFDTVCYDAQNLYCVGACIRDDRSMFVEAIMRNYNGKPLIAEAEAHGVLEVLQCCLALFTTTLHSYCSSVASVLPSSFANPKGQSVVTLFRFGETAMSHTKTRMEETWTIEELAFNVPGLSIDCYIPPSELRFASISEASELPAFHKSSTKATKCDEASLALVHVDKPQVAPIVSSYNERNTSSA</sequence>
<dbReference type="Pfam" id="PF04788">
    <property type="entry name" value="DUF620"/>
    <property type="match status" value="1"/>
</dbReference>
<proteinExistence type="predicted"/>
<dbReference type="EMBL" id="DF973424">
    <property type="protein sequence ID" value="GAU30367.1"/>
    <property type="molecule type" value="Genomic_DNA"/>
</dbReference>
<accession>A0A2Z6NKP9</accession>
<dbReference type="OrthoDB" id="1435726at2759"/>
<dbReference type="PANTHER" id="PTHR31300">
    <property type="entry name" value="LIPASE"/>
    <property type="match status" value="1"/>
</dbReference>
<reference evidence="2" key="1">
    <citation type="journal article" date="2017" name="Front. Plant Sci.">
        <title>Climate Clever Clovers: New Paradigm to Reduce the Environmental Footprint of Ruminants by Breeding Low Methanogenic Forages Utilizing Haplotype Variation.</title>
        <authorList>
            <person name="Kaur P."/>
            <person name="Appels R."/>
            <person name="Bayer P.E."/>
            <person name="Keeble-Gagnere G."/>
            <person name="Wang J."/>
            <person name="Hirakawa H."/>
            <person name="Shirasawa K."/>
            <person name="Vercoe P."/>
            <person name="Stefanova K."/>
            <person name="Durmic Z."/>
            <person name="Nichols P."/>
            <person name="Revell C."/>
            <person name="Isobe S.N."/>
            <person name="Edwards D."/>
            <person name="Erskine W."/>
        </authorList>
    </citation>
    <scope>NUCLEOTIDE SEQUENCE [LARGE SCALE GENOMIC DNA]</scope>
    <source>
        <strain evidence="2">cv. Daliak</strain>
    </source>
</reference>
<name>A0A2Z6NKP9_TRISU</name>
<protein>
    <recommendedName>
        <fullName evidence="3">RNase H type-1 domain-containing protein</fullName>
    </recommendedName>
</protein>
<evidence type="ECO:0008006" key="3">
    <source>
        <dbReference type="Google" id="ProtNLM"/>
    </source>
</evidence>
<dbReference type="InterPro" id="IPR006873">
    <property type="entry name" value="DUF620"/>
</dbReference>
<keyword evidence="2" id="KW-1185">Reference proteome</keyword>
<evidence type="ECO:0000313" key="1">
    <source>
        <dbReference type="EMBL" id="GAU30367.1"/>
    </source>
</evidence>
<gene>
    <name evidence="1" type="ORF">TSUD_57780</name>
</gene>